<dbReference type="GO" id="GO:0005737">
    <property type="term" value="C:cytoplasm"/>
    <property type="evidence" value="ECO:0007669"/>
    <property type="project" value="TreeGrafter"/>
</dbReference>
<evidence type="ECO:0000259" key="4">
    <source>
        <dbReference type="PROSITE" id="PS50125"/>
    </source>
</evidence>
<name>A0A1F5AH98_9BACT</name>
<dbReference type="SMART" id="SM00028">
    <property type="entry name" value="TPR"/>
    <property type="match status" value="7"/>
</dbReference>
<dbReference type="SUPFAM" id="SSF55073">
    <property type="entry name" value="Nucleotide cyclase"/>
    <property type="match status" value="1"/>
</dbReference>
<dbReference type="GO" id="GO:0035556">
    <property type="term" value="P:intracellular signal transduction"/>
    <property type="evidence" value="ECO:0007669"/>
    <property type="project" value="InterPro"/>
</dbReference>
<dbReference type="SUPFAM" id="SSF48452">
    <property type="entry name" value="TPR-like"/>
    <property type="match status" value="2"/>
</dbReference>
<comment type="caution">
    <text evidence="5">The sequence shown here is derived from an EMBL/GenBank/DDBJ whole genome shotgun (WGS) entry which is preliminary data.</text>
</comment>
<protein>
    <recommendedName>
        <fullName evidence="4">Guanylate cyclase domain-containing protein</fullName>
    </recommendedName>
</protein>
<dbReference type="PANTHER" id="PTHR16305">
    <property type="entry name" value="TESTICULAR SOLUBLE ADENYLYL CYCLASE"/>
    <property type="match status" value="1"/>
</dbReference>
<dbReference type="SUPFAM" id="SSF52540">
    <property type="entry name" value="P-loop containing nucleoside triphosphate hydrolases"/>
    <property type="match status" value="1"/>
</dbReference>
<dbReference type="GO" id="GO:0005524">
    <property type="term" value="F:ATP binding"/>
    <property type="evidence" value="ECO:0007669"/>
    <property type="project" value="UniProtKB-KW"/>
</dbReference>
<dbReference type="Gene3D" id="3.40.50.300">
    <property type="entry name" value="P-loop containing nucleotide triphosphate hydrolases"/>
    <property type="match status" value="1"/>
</dbReference>
<dbReference type="STRING" id="1797291.A2V47_01065"/>
<dbReference type="GO" id="GO:0004016">
    <property type="term" value="F:adenylate cyclase activity"/>
    <property type="evidence" value="ECO:0007669"/>
    <property type="project" value="TreeGrafter"/>
</dbReference>
<dbReference type="InterPro" id="IPR019734">
    <property type="entry name" value="TPR_rpt"/>
</dbReference>
<dbReference type="Pfam" id="PF00211">
    <property type="entry name" value="Guanylate_cyc"/>
    <property type="match status" value="1"/>
</dbReference>
<dbReference type="Gene3D" id="3.30.70.1230">
    <property type="entry name" value="Nucleotide cyclase"/>
    <property type="match status" value="1"/>
</dbReference>
<dbReference type="Pfam" id="PF13181">
    <property type="entry name" value="TPR_8"/>
    <property type="match status" value="1"/>
</dbReference>
<dbReference type="Pfam" id="PF13424">
    <property type="entry name" value="TPR_12"/>
    <property type="match status" value="1"/>
</dbReference>
<keyword evidence="1" id="KW-0547">Nucleotide-binding</keyword>
<dbReference type="Gene3D" id="1.25.40.10">
    <property type="entry name" value="Tetratricopeptide repeat domain"/>
    <property type="match status" value="2"/>
</dbReference>
<feature type="repeat" description="TPR" evidence="3">
    <location>
        <begin position="738"/>
        <end position="771"/>
    </location>
</feature>
<dbReference type="SMART" id="SM00044">
    <property type="entry name" value="CYCc"/>
    <property type="match status" value="1"/>
</dbReference>
<dbReference type="PANTHER" id="PTHR16305:SF28">
    <property type="entry name" value="GUANYLATE CYCLASE DOMAIN-CONTAINING PROTEIN"/>
    <property type="match status" value="1"/>
</dbReference>
<dbReference type="InterPro" id="IPR001054">
    <property type="entry name" value="A/G_cyclase"/>
</dbReference>
<dbReference type="PROSITE" id="PS50125">
    <property type="entry name" value="GUANYLATE_CYCLASE_2"/>
    <property type="match status" value="1"/>
</dbReference>
<reference evidence="5 6" key="1">
    <citation type="journal article" date="2016" name="Nat. Commun.">
        <title>Thousands of microbial genomes shed light on interconnected biogeochemical processes in an aquifer system.</title>
        <authorList>
            <person name="Anantharaman K."/>
            <person name="Brown C.T."/>
            <person name="Hug L.A."/>
            <person name="Sharon I."/>
            <person name="Castelle C.J."/>
            <person name="Probst A.J."/>
            <person name="Thomas B.C."/>
            <person name="Singh A."/>
            <person name="Wilkins M.J."/>
            <person name="Karaoz U."/>
            <person name="Brodie E.L."/>
            <person name="Williams K.H."/>
            <person name="Hubbard S.S."/>
            <person name="Banfield J.F."/>
        </authorList>
    </citation>
    <scope>NUCLEOTIDE SEQUENCE [LARGE SCALE GENOMIC DNA]</scope>
</reference>
<evidence type="ECO:0000256" key="3">
    <source>
        <dbReference type="PROSITE-ProRule" id="PRU00339"/>
    </source>
</evidence>
<organism evidence="5 6">
    <name type="scientific">Candidatus Sediminicultor quintus</name>
    <dbReference type="NCBI Taxonomy" id="1797291"/>
    <lineage>
        <taxon>Bacteria</taxon>
        <taxon>Pseudomonadati</taxon>
        <taxon>Atribacterota</taxon>
        <taxon>Candidatus Phoenicimicrobiia</taxon>
        <taxon>Candidatus Pheonicimicrobiales</taxon>
        <taxon>Candidatus Phoenicimicrobiaceae</taxon>
        <taxon>Candidatus Sediminicultor</taxon>
    </lineage>
</organism>
<dbReference type="InterPro" id="IPR041664">
    <property type="entry name" value="AAA_16"/>
</dbReference>
<feature type="domain" description="Guanylate cyclase" evidence="4">
    <location>
        <begin position="45"/>
        <end position="177"/>
    </location>
</feature>
<feature type="repeat" description="TPR" evidence="3">
    <location>
        <begin position="818"/>
        <end position="851"/>
    </location>
</feature>
<accession>A0A1F5AH98</accession>
<evidence type="ECO:0000256" key="1">
    <source>
        <dbReference type="ARBA" id="ARBA00022741"/>
    </source>
</evidence>
<dbReference type="GO" id="GO:0009190">
    <property type="term" value="P:cyclic nucleotide biosynthetic process"/>
    <property type="evidence" value="ECO:0007669"/>
    <property type="project" value="InterPro"/>
</dbReference>
<keyword evidence="2" id="KW-0067">ATP-binding</keyword>
<gene>
    <name evidence="5" type="ORF">A2V47_01065</name>
</gene>
<dbReference type="InterPro" id="IPR027417">
    <property type="entry name" value="P-loop_NTPase"/>
</dbReference>
<dbReference type="InterPro" id="IPR029787">
    <property type="entry name" value="Nucleotide_cyclase"/>
</dbReference>
<sequence>MEKEKMKEKKQNNILELFKPYVPQAVTSRILEGQASLPSERSEATILFVDIKGFTELAGQLDPEKATEIINNIFAPIVGIIDKYGGSINKFLGDGLMAVFGTPFSHEDDPERAARASLEIMKSIEENGKTKIGSKTKSLKARIGINTGLCISGEIGSSIRKEFSVIGDTVNLASRLQANAATGKILIGEKTFHRIKDNFITSPPRKVKIKGKKDLVSVYTLKDEKKKISFLEQKKNSHSPFMGRQKELLVLKEALKKSYRSKGQLIEISGELGIGKSRLILELTKDSLAKEFNILSSHCSSWEESKPYAPLSEIFIKIFGINFDDDFNEIDKKIENKIKQIDSSLLFTSSYFSRLLSSRTKSLEEIMEQSKEVSNLLIRVMKKLLWSFSSQKPLLMIIEDLQWIDEASGEFLKQCSKEIKEYPILIICSVRESLRKEEPLAGSKRIKLLPLENAESDKLTRLLIKENNIYQLLKNRIISTANGNPLFVEEIVRGIKEKKISADKEGLTNYPEMFANFQIPDTVQSIARARIDLLPASLKEILYQASVLGRDIEIKLLQKITNLEDITLSEMIKKLQQYEFIEELERVPNSPQYFCFTHSIIQEIAYNSLLFKARKDLHEIIGSFIEEIYSSKIDAKIEELAYHFKNSDDQEKAVLYLNKAGDKAQSLYAFKNAINYYQDIIKILELRELEKEQLTQLSETYNKLAFSQSIVGGRKEAETNFTKALKYSRKTEDKDNESLILMSMGNLYGDTGQWDKAIEYFKNSLLISEEINNFKRKASILKGIGLACLFKGDTSTGYSYLKESINICKEIKASDVYAMALNNVGIYYDMLGRWKKAIEAYKESLSIAKKIKNIIVISNIMNNIGFAYSSLGESKQAIYYLKESVKIADKIGDIYNKGINYIHLGEEYLKKNEFTEVKYYIFHGEKIFDELDDKLGLADIYRLEAKLFKKLKRWKDSEIFFKKAIKIYLKFGDKINEGETHYELGDMLILKRDIDLAKKNLIKSQKILKNIGAKKHLIEIEEKLNNLKK</sequence>
<evidence type="ECO:0000313" key="5">
    <source>
        <dbReference type="EMBL" id="OGD17287.1"/>
    </source>
</evidence>
<dbReference type="Proteomes" id="UP000177701">
    <property type="component" value="Unassembled WGS sequence"/>
</dbReference>
<keyword evidence="3" id="KW-0802">TPR repeat</keyword>
<dbReference type="InterPro" id="IPR011990">
    <property type="entry name" value="TPR-like_helical_dom_sf"/>
</dbReference>
<evidence type="ECO:0000256" key="2">
    <source>
        <dbReference type="ARBA" id="ARBA00022840"/>
    </source>
</evidence>
<dbReference type="Pfam" id="PF13191">
    <property type="entry name" value="AAA_16"/>
    <property type="match status" value="1"/>
</dbReference>
<dbReference type="CDD" id="cd07302">
    <property type="entry name" value="CHD"/>
    <property type="match status" value="1"/>
</dbReference>
<dbReference type="AlphaFoldDB" id="A0A1F5AH98"/>
<proteinExistence type="predicted"/>
<dbReference type="EMBL" id="MEYH01000010">
    <property type="protein sequence ID" value="OGD17287.1"/>
    <property type="molecule type" value="Genomic_DNA"/>
</dbReference>
<dbReference type="PROSITE" id="PS50005">
    <property type="entry name" value="TPR"/>
    <property type="match status" value="2"/>
</dbReference>
<evidence type="ECO:0000313" key="6">
    <source>
        <dbReference type="Proteomes" id="UP000177701"/>
    </source>
</evidence>